<keyword evidence="3" id="KW-0238">DNA-binding</keyword>
<dbReference type="InterPro" id="IPR051089">
    <property type="entry name" value="prtT"/>
</dbReference>
<dbReference type="Proteomes" id="UP000504636">
    <property type="component" value="Unplaced"/>
</dbReference>
<gene>
    <name evidence="8 10" type="ORF">BDZ99DRAFT_550581</name>
</gene>
<organism evidence="8">
    <name type="scientific">Mytilinidion resinicola</name>
    <dbReference type="NCBI Taxonomy" id="574789"/>
    <lineage>
        <taxon>Eukaryota</taxon>
        <taxon>Fungi</taxon>
        <taxon>Dikarya</taxon>
        <taxon>Ascomycota</taxon>
        <taxon>Pezizomycotina</taxon>
        <taxon>Dothideomycetes</taxon>
        <taxon>Pleosporomycetidae</taxon>
        <taxon>Mytilinidiales</taxon>
        <taxon>Mytilinidiaceae</taxon>
        <taxon>Mytilinidion</taxon>
    </lineage>
</organism>
<dbReference type="Pfam" id="PF00172">
    <property type="entry name" value="Zn_clus"/>
    <property type="match status" value="1"/>
</dbReference>
<feature type="compositionally biased region" description="Polar residues" evidence="6">
    <location>
        <begin position="550"/>
        <end position="562"/>
    </location>
</feature>
<dbReference type="PROSITE" id="PS00463">
    <property type="entry name" value="ZN2_CY6_FUNGAL_1"/>
    <property type="match status" value="1"/>
</dbReference>
<evidence type="ECO:0000256" key="3">
    <source>
        <dbReference type="ARBA" id="ARBA00023125"/>
    </source>
</evidence>
<keyword evidence="2" id="KW-0805">Transcription regulation</keyword>
<dbReference type="SMART" id="SM00066">
    <property type="entry name" value="GAL4"/>
    <property type="match status" value="1"/>
</dbReference>
<feature type="region of interest" description="Disordered" evidence="6">
    <location>
        <begin position="596"/>
        <end position="616"/>
    </location>
</feature>
<proteinExistence type="predicted"/>
<reference evidence="8 10" key="1">
    <citation type="journal article" date="2020" name="Stud. Mycol.">
        <title>101 Dothideomycetes genomes: a test case for predicting lifestyles and emergence of pathogens.</title>
        <authorList>
            <person name="Haridas S."/>
            <person name="Albert R."/>
            <person name="Binder M."/>
            <person name="Bloem J."/>
            <person name="Labutti K."/>
            <person name="Salamov A."/>
            <person name="Andreopoulos B."/>
            <person name="Baker S."/>
            <person name="Barry K."/>
            <person name="Bills G."/>
            <person name="Bluhm B."/>
            <person name="Cannon C."/>
            <person name="Castanera R."/>
            <person name="Culley D."/>
            <person name="Daum C."/>
            <person name="Ezra D."/>
            <person name="Gonzalez J."/>
            <person name="Henrissat B."/>
            <person name="Kuo A."/>
            <person name="Liang C."/>
            <person name="Lipzen A."/>
            <person name="Lutzoni F."/>
            <person name="Magnuson J."/>
            <person name="Mondo S."/>
            <person name="Nolan M."/>
            <person name="Ohm R."/>
            <person name="Pangilinan J."/>
            <person name="Park H.-J."/>
            <person name="Ramirez L."/>
            <person name="Alfaro M."/>
            <person name="Sun H."/>
            <person name="Tritt A."/>
            <person name="Yoshinaga Y."/>
            <person name="Zwiers L.-H."/>
            <person name="Turgeon B."/>
            <person name="Goodwin S."/>
            <person name="Spatafora J."/>
            <person name="Crous P."/>
            <person name="Grigoriev I."/>
        </authorList>
    </citation>
    <scope>NUCLEOTIDE SEQUENCE</scope>
    <source>
        <strain evidence="8 10">CBS 304.34</strain>
    </source>
</reference>
<evidence type="ECO:0000259" key="7">
    <source>
        <dbReference type="PROSITE" id="PS50048"/>
    </source>
</evidence>
<dbReference type="GO" id="GO:0000976">
    <property type="term" value="F:transcription cis-regulatory region binding"/>
    <property type="evidence" value="ECO:0007669"/>
    <property type="project" value="TreeGrafter"/>
</dbReference>
<name>A0A6A6Y3V3_9PEZI</name>
<evidence type="ECO:0000256" key="2">
    <source>
        <dbReference type="ARBA" id="ARBA00023015"/>
    </source>
</evidence>
<reference evidence="10" key="2">
    <citation type="submission" date="2020-04" db="EMBL/GenBank/DDBJ databases">
        <authorList>
            <consortium name="NCBI Genome Project"/>
        </authorList>
    </citation>
    <scope>NUCLEOTIDE SEQUENCE</scope>
    <source>
        <strain evidence="10">CBS 304.34</strain>
    </source>
</reference>
<dbReference type="AlphaFoldDB" id="A0A6A6Y3V3"/>
<evidence type="ECO:0000313" key="8">
    <source>
        <dbReference type="EMBL" id="KAF2802704.1"/>
    </source>
</evidence>
<feature type="region of interest" description="Disordered" evidence="6">
    <location>
        <begin position="62"/>
        <end position="98"/>
    </location>
</feature>
<dbReference type="RefSeq" id="XP_033569668.1">
    <property type="nucleotide sequence ID" value="XM_033726987.1"/>
</dbReference>
<keyword evidence="5" id="KW-0539">Nucleus</keyword>
<evidence type="ECO:0000313" key="10">
    <source>
        <dbReference type="RefSeq" id="XP_033569668.1"/>
    </source>
</evidence>
<dbReference type="GO" id="GO:0000981">
    <property type="term" value="F:DNA-binding transcription factor activity, RNA polymerase II-specific"/>
    <property type="evidence" value="ECO:0007669"/>
    <property type="project" value="InterPro"/>
</dbReference>
<dbReference type="OrthoDB" id="3163292at2759"/>
<keyword evidence="4" id="KW-0804">Transcription</keyword>
<dbReference type="SUPFAM" id="SSF57701">
    <property type="entry name" value="Zn2/Cys6 DNA-binding domain"/>
    <property type="match status" value="1"/>
</dbReference>
<dbReference type="CDD" id="cd00067">
    <property type="entry name" value="GAL4"/>
    <property type="match status" value="1"/>
</dbReference>
<dbReference type="GO" id="GO:0005634">
    <property type="term" value="C:nucleus"/>
    <property type="evidence" value="ECO:0007669"/>
    <property type="project" value="UniProtKB-SubCell"/>
</dbReference>
<dbReference type="GeneID" id="54467880"/>
<evidence type="ECO:0000313" key="9">
    <source>
        <dbReference type="Proteomes" id="UP000504636"/>
    </source>
</evidence>
<feature type="region of interest" description="Disordered" evidence="6">
    <location>
        <begin position="1"/>
        <end position="24"/>
    </location>
</feature>
<dbReference type="CDD" id="cd12148">
    <property type="entry name" value="fungal_TF_MHR"/>
    <property type="match status" value="1"/>
</dbReference>
<dbReference type="InterPro" id="IPR001138">
    <property type="entry name" value="Zn2Cys6_DnaBD"/>
</dbReference>
<dbReference type="EMBL" id="MU003721">
    <property type="protein sequence ID" value="KAF2802704.1"/>
    <property type="molecule type" value="Genomic_DNA"/>
</dbReference>
<evidence type="ECO:0000256" key="6">
    <source>
        <dbReference type="SAM" id="MobiDB-lite"/>
    </source>
</evidence>
<dbReference type="PROSITE" id="PS50048">
    <property type="entry name" value="ZN2_CY6_FUNGAL_2"/>
    <property type="match status" value="1"/>
</dbReference>
<evidence type="ECO:0000256" key="5">
    <source>
        <dbReference type="ARBA" id="ARBA00023242"/>
    </source>
</evidence>
<dbReference type="Gene3D" id="4.10.240.10">
    <property type="entry name" value="Zn(2)-C6 fungal-type DNA-binding domain"/>
    <property type="match status" value="1"/>
</dbReference>
<accession>A0A6A6Y3V3</accession>
<feature type="region of interest" description="Disordered" evidence="6">
    <location>
        <begin position="521"/>
        <end position="562"/>
    </location>
</feature>
<feature type="domain" description="Zn(2)-C6 fungal-type" evidence="7">
    <location>
        <begin position="27"/>
        <end position="60"/>
    </location>
</feature>
<evidence type="ECO:0000256" key="1">
    <source>
        <dbReference type="ARBA" id="ARBA00004123"/>
    </source>
</evidence>
<dbReference type="GO" id="GO:0008270">
    <property type="term" value="F:zinc ion binding"/>
    <property type="evidence" value="ECO:0007669"/>
    <property type="project" value="InterPro"/>
</dbReference>
<evidence type="ECO:0000256" key="4">
    <source>
        <dbReference type="ARBA" id="ARBA00023163"/>
    </source>
</evidence>
<dbReference type="PANTHER" id="PTHR31845">
    <property type="entry name" value="FINGER DOMAIN PROTEIN, PUTATIVE-RELATED"/>
    <property type="match status" value="1"/>
</dbReference>
<sequence length="645" mass="71416">MSDAVATPAETLNNAVHERPAKRKRIACQRCRQSKLRCEASDGGARPCQRCSLHSWPCITEAEPQRASKRPNRTLNERADPEPQSTHHINPIASPPASQTSSFRALAASADHVSSEAQLPPEYFSYYHNSFPVLLMPVSPDAVYATSALLFWAVITTAARHDSLDFTLLPALVPAVKRLLWLTIASPPHMLPSLEAMSILCIWMFPVSSMPTDLTFILAGILKSSAMHTGLHRPDILTHYSSAQSSLRPAKLREAIKVWCCTYVATEGVAIGNGQPPYFPADRTIEQASAASNPYELPESLHQAGVTQVFCSKVHSTMCDFDRLEGLASQSTRSLLLKVLERDLRELEERLNTHRSHRTSIHFLSACFQLRAYWLFDDEESSARRDGVIKAFDTAIRFIDKLQYGETDGGPVRYLTFLASRVCFAAAVLVSKVVHSSYGLYVDAERGKQAFNTSISIFKRCCVEDNDMHGRTTKVLAQLWNIYEGQSEKSQQPPGLSLKTRLFFSIAHDALWQWREEYAGNPNNGAPSPPPPLMPPSSTTIYGGPLSAEHQPSSLALSHSRTEPGNNIAHASNILDDHTTSLASNARQFHSPAEFFDADPTREPLPSAPDQDHLTRNSRLLPPGAMQFDMLFPCAVSGFRDSEQP</sequence>
<reference evidence="10" key="3">
    <citation type="submission" date="2025-04" db="UniProtKB">
        <authorList>
            <consortium name="RefSeq"/>
        </authorList>
    </citation>
    <scope>IDENTIFICATION</scope>
    <source>
        <strain evidence="10">CBS 304.34</strain>
    </source>
</reference>
<dbReference type="InterPro" id="IPR036864">
    <property type="entry name" value="Zn2-C6_fun-type_DNA-bd_sf"/>
</dbReference>
<comment type="subcellular location">
    <subcellularLocation>
        <location evidence="1">Nucleus</location>
    </subcellularLocation>
</comment>
<dbReference type="PANTHER" id="PTHR31845:SF21">
    <property type="entry name" value="REGULATORY PROTEIN LEU3"/>
    <property type="match status" value="1"/>
</dbReference>
<keyword evidence="9" id="KW-1185">Reference proteome</keyword>
<protein>
    <recommendedName>
        <fullName evidence="7">Zn(2)-C6 fungal-type domain-containing protein</fullName>
    </recommendedName>
</protein>